<gene>
    <name evidence="2" type="ORF">BU14_0396s0004</name>
</gene>
<protein>
    <submittedName>
        <fullName evidence="2">Uncharacterized protein</fullName>
    </submittedName>
</protein>
<dbReference type="EMBL" id="KV919031">
    <property type="protein sequence ID" value="OSX72901.1"/>
    <property type="molecule type" value="Genomic_DNA"/>
</dbReference>
<evidence type="ECO:0000313" key="2">
    <source>
        <dbReference type="EMBL" id="OSX72901.1"/>
    </source>
</evidence>
<feature type="region of interest" description="Disordered" evidence="1">
    <location>
        <begin position="273"/>
        <end position="329"/>
    </location>
</feature>
<dbReference type="AlphaFoldDB" id="A0A1X6NWA5"/>
<dbReference type="Proteomes" id="UP000218209">
    <property type="component" value="Unassembled WGS sequence"/>
</dbReference>
<evidence type="ECO:0000256" key="1">
    <source>
        <dbReference type="SAM" id="MobiDB-lite"/>
    </source>
</evidence>
<keyword evidence="3" id="KW-1185">Reference proteome</keyword>
<name>A0A1X6NWA5_PORUM</name>
<proteinExistence type="predicted"/>
<organism evidence="2 3">
    <name type="scientific">Porphyra umbilicalis</name>
    <name type="common">Purple laver</name>
    <name type="synonym">Red alga</name>
    <dbReference type="NCBI Taxonomy" id="2786"/>
    <lineage>
        <taxon>Eukaryota</taxon>
        <taxon>Rhodophyta</taxon>
        <taxon>Bangiophyceae</taxon>
        <taxon>Bangiales</taxon>
        <taxon>Bangiaceae</taxon>
        <taxon>Porphyra</taxon>
    </lineage>
</organism>
<feature type="compositionally biased region" description="Basic and acidic residues" evidence="1">
    <location>
        <begin position="280"/>
        <end position="292"/>
    </location>
</feature>
<evidence type="ECO:0000313" key="3">
    <source>
        <dbReference type="Proteomes" id="UP000218209"/>
    </source>
</evidence>
<accession>A0A1X6NWA5</accession>
<reference evidence="2 3" key="1">
    <citation type="submission" date="2017-03" db="EMBL/GenBank/DDBJ databases">
        <title>WGS assembly of Porphyra umbilicalis.</title>
        <authorList>
            <person name="Brawley S.H."/>
            <person name="Blouin N.A."/>
            <person name="Ficko-Blean E."/>
            <person name="Wheeler G.L."/>
            <person name="Lohr M."/>
            <person name="Goodson H.V."/>
            <person name="Jenkins J.W."/>
            <person name="Blaby-Haas C.E."/>
            <person name="Helliwell K.E."/>
            <person name="Chan C."/>
            <person name="Marriage T."/>
            <person name="Bhattacharya D."/>
            <person name="Klein A.S."/>
            <person name="Badis Y."/>
            <person name="Brodie J."/>
            <person name="Cao Y."/>
            <person name="Collen J."/>
            <person name="Dittami S.M."/>
            <person name="Gachon C.M."/>
            <person name="Green B.R."/>
            <person name="Karpowicz S."/>
            <person name="Kim J.W."/>
            <person name="Kudahl U."/>
            <person name="Lin S."/>
            <person name="Michel G."/>
            <person name="Mittag M."/>
            <person name="Olson B.J."/>
            <person name="Pangilinan J."/>
            <person name="Peng Y."/>
            <person name="Qiu H."/>
            <person name="Shu S."/>
            <person name="Singer J.T."/>
            <person name="Smith A.G."/>
            <person name="Sprecher B.N."/>
            <person name="Wagner V."/>
            <person name="Wang W."/>
            <person name="Wang Z.-Y."/>
            <person name="Yan J."/>
            <person name="Yarish C."/>
            <person name="Zoeuner-Riek S."/>
            <person name="Zhuang Y."/>
            <person name="Zou Y."/>
            <person name="Lindquist E.A."/>
            <person name="Grimwood J."/>
            <person name="Barry K."/>
            <person name="Rokhsar D.S."/>
            <person name="Schmutz J."/>
            <person name="Stiller J.W."/>
            <person name="Grossman A.R."/>
            <person name="Prochnik S.E."/>
        </authorList>
    </citation>
    <scope>NUCLEOTIDE SEQUENCE [LARGE SCALE GENOMIC DNA]</scope>
    <source>
        <strain evidence="2">4086291</strain>
    </source>
</reference>
<sequence length="357" mass="38863">MPSESWTLSLTYSTTSWGSWRLPAAQPTSGSTFWMSMSSYKNRTAERFDIDVDEAEELWARRWRLPQRRQRQAAEAVAPAGVVPAASVGTLACGLLRNTTVGYYLHRAVFHFYQSIGNQAASAFATFVNNEARIGTLRRTRGTQTNSDVVYSPHETAALLADHAFMTELVYRRGFVRAVRTVYSVLSIVDRFSEVSGVSDNKDVIACLSAHVALVKMKIRSHLKRQAASQTDGRDVADLSPGLNAGHRAEWVKELTVVRNLFVAQGARTSNGLRLVDGTAPHRDDPSHRERAPAGFAQPLPAAPADVNPPSTITALGTADGEEDGDAPGPLERAAVAAARAVIAHGMKGVYIYEELD</sequence>